<organism evidence="1 2">
    <name type="scientific">Enterocloster alcoholdehydrogenati</name>
    <dbReference type="NCBI Taxonomy" id="2547410"/>
    <lineage>
        <taxon>Bacteria</taxon>
        <taxon>Bacillati</taxon>
        <taxon>Bacillota</taxon>
        <taxon>Clostridia</taxon>
        <taxon>Lachnospirales</taxon>
        <taxon>Lachnospiraceae</taxon>
        <taxon>Enterocloster</taxon>
    </lineage>
</organism>
<name>A0ABQ0AZZ8_9FIRM</name>
<gene>
    <name evidence="1" type="ORF">F130042H8_26420</name>
</gene>
<dbReference type="Proteomes" id="UP001600894">
    <property type="component" value="Unassembled WGS sequence"/>
</dbReference>
<dbReference type="EMBL" id="BAABXL010000001">
    <property type="protein sequence ID" value="GAA6269582.1"/>
    <property type="molecule type" value="Genomic_DNA"/>
</dbReference>
<keyword evidence="2" id="KW-1185">Reference proteome</keyword>
<comment type="caution">
    <text evidence="1">The sequence shown here is derived from an EMBL/GenBank/DDBJ whole genome shotgun (WGS) entry which is preliminary data.</text>
</comment>
<sequence>MERKIERNKKYVRYKEGAALYSMGIQSFMKTAKEAHAVIKIRNIALVNMEILDEYLEMFRE</sequence>
<proteinExistence type="predicted"/>
<accession>A0ABQ0AZZ8</accession>
<evidence type="ECO:0008006" key="3">
    <source>
        <dbReference type="Google" id="ProtNLM"/>
    </source>
</evidence>
<protein>
    <recommendedName>
        <fullName evidence="3">Transcriptional regulator</fullName>
    </recommendedName>
</protein>
<dbReference type="RefSeq" id="WP_176255655.1">
    <property type="nucleotide sequence ID" value="NZ_BAABXL010000001.1"/>
</dbReference>
<reference evidence="1 2" key="1">
    <citation type="submission" date="2024-04" db="EMBL/GenBank/DDBJ databases">
        <title>Defined microbial consortia suppress multidrug-resistant proinflammatory Enterobacteriaceae via ecological control.</title>
        <authorList>
            <person name="Furuichi M."/>
            <person name="Kawaguchi T."/>
            <person name="Pust M."/>
            <person name="Yasuma K."/>
            <person name="Plichta D."/>
            <person name="Hasegawa N."/>
            <person name="Ohya T."/>
            <person name="Bhattarai S."/>
            <person name="Sasajima S."/>
            <person name="Aoto Y."/>
            <person name="Tuganbaev T."/>
            <person name="Yaginuma M."/>
            <person name="Ueda M."/>
            <person name="Okahashi N."/>
            <person name="Amafuji K."/>
            <person name="Kiridooshi Y."/>
            <person name="Sugita K."/>
            <person name="Strazar M."/>
            <person name="Skelly A."/>
            <person name="Suda W."/>
            <person name="Hattori M."/>
            <person name="Nakamoto N."/>
            <person name="Caballero S."/>
            <person name="Norman J."/>
            <person name="Olle B."/>
            <person name="Tanoue T."/>
            <person name="Arita M."/>
            <person name="Bucci V."/>
            <person name="Atarashi K."/>
            <person name="Xavier R."/>
            <person name="Honda K."/>
        </authorList>
    </citation>
    <scope>NUCLEOTIDE SEQUENCE [LARGE SCALE GENOMIC DNA]</scope>
    <source>
        <strain evidence="2">f13</strain>
    </source>
</reference>
<evidence type="ECO:0000313" key="2">
    <source>
        <dbReference type="Proteomes" id="UP001600894"/>
    </source>
</evidence>
<dbReference type="Pfam" id="PF20063">
    <property type="entry name" value="DUF6462"/>
    <property type="match status" value="1"/>
</dbReference>
<evidence type="ECO:0000313" key="1">
    <source>
        <dbReference type="EMBL" id="GAA6269582.1"/>
    </source>
</evidence>
<dbReference type="InterPro" id="IPR045591">
    <property type="entry name" value="DUF6462"/>
</dbReference>